<comment type="similarity">
    <text evidence="2">Belongs to the DNA2/NAM7 helicase family.</text>
</comment>
<dbReference type="InterPro" id="IPR041679">
    <property type="entry name" value="DNA2/NAM7-like_C"/>
</dbReference>
<dbReference type="InterPro" id="IPR047187">
    <property type="entry name" value="SF1_C_Upf1"/>
</dbReference>
<evidence type="ECO:0000313" key="14">
    <source>
        <dbReference type="Proteomes" id="UP000825002"/>
    </source>
</evidence>
<evidence type="ECO:0000259" key="12">
    <source>
        <dbReference type="PROSITE" id="PS51997"/>
    </source>
</evidence>
<dbReference type="InterPro" id="IPR041677">
    <property type="entry name" value="DNA2/NAM7_AAA_11"/>
</dbReference>
<evidence type="ECO:0000256" key="7">
    <source>
        <dbReference type="ARBA" id="ARBA00022801"/>
    </source>
</evidence>
<feature type="region of interest" description="CC/SHH/C" evidence="11">
    <location>
        <begin position="178"/>
        <end position="206"/>
    </location>
</feature>
<dbReference type="EMBL" id="JAIFTH010000013">
    <property type="protein sequence ID" value="KAG9511281.1"/>
    <property type="molecule type" value="Genomic_DNA"/>
</dbReference>
<sequence length="1106" mass="123471">MENSLRFASQESLSLLDGESTCDTVTQTQASQYSLHDFCTQSQSQSQSTAHLTQQLAAASHALQHQQQQQQLGLHGHLNNFASNNNQHSSNNYVNNSGSNSKLVDQSLANSLSELVFRDGAHKNNEDQRKLDRIHSLNNEHNQAQRDASCQLANANQKQQEHACSYCGIHDPGCVVQCGQCKRWLCNGRGNTSGSHIVNHLIRAKHKEITLHKDGPLGETLLECYACGSRNVFVLGFIPAKTDSVVVLLCRQPCVTAPSTSIIKEMNCDPDEWKPLINDRCLLPWLVRAPNEHEQSRARPITAQQINQLEDMWQNKDILSPGCLTSTNSAQTGVEDFQLPVLPLPLTMDSQINMVQLRYDTASQYQEIFGPLVKMEAEYDKKLKESRNQENINVRWDIGLNRKIIAYFNIARSDTDMRLMHGDELRLQLNLDQQANDINHLAEQVASQLAASNDTAHSIEPRFWSGVGHVIKIPDNYSEEVGIEMKSNVNVPTDKCNNFIVNFVWKSTSFDRMQAALKRFAHDDSVSPFIFNRLLGRDIDDDPLIKTGISLPKQFTANNLPELNKSQVFAVKHALQRPLSLIQGPPGTGKTVTSATIVYHLSKMSQSPVLVCAPSNIAVDQLTEKIHQTGLKVVRLCAKSREAISSPISFLALHNQIRQQSSTPTTAGGSSSASNNKESLSNEFIKLQQLKDETGELSSADEKRYQALKKQCERTLLKAADVICCTCVGAGDPRLSRLKFASVLIDESMQATEPECMVPVVLGAKQVVLVGDHCQLGPVVMCKKASKAGLSQSLFERLVLLGIRPLRLEVQYRMHPALSRFPSDIFYEGSLQNGVNSFERQMDGVDFPWPQQDKPMFFYCCQGQEEIAGSGTSYLNRTEAAYVERIATRFLKSGIKPEQIGIITPYEGQRAYLVQYMQYNGSLHSKLYQEIEVASVDAFQGREKDLIIMSCVRSNDHQGIGFLNDPRRLNVALTRAKYGIITVGNPKVLSKHTLWNHLLTYYKDNRVLVEGPLNNLKESLIQFSKPKRTAGLIGASIAPLARQPALNSQSITINNAASQYNNHHSLKGGQLTQRAPARQFHHQALLNQFLVATSQFGDHHPLFDWY</sequence>
<dbReference type="CDD" id="cd21400">
    <property type="entry name" value="ZBD_UPF1-like"/>
    <property type="match status" value="1"/>
</dbReference>
<keyword evidence="14" id="KW-1185">Reference proteome</keyword>
<keyword evidence="3" id="KW-0963">Cytoplasm</keyword>
<dbReference type="Pfam" id="PF18141">
    <property type="entry name" value="UPF1_1B_dom"/>
    <property type="match status" value="1"/>
</dbReference>
<dbReference type="Gene3D" id="3.40.50.300">
    <property type="entry name" value="P-loop containing nucleotide triphosphate hydrolases"/>
    <property type="match status" value="2"/>
</dbReference>
<dbReference type="Gene3D" id="2.40.30.230">
    <property type="match status" value="1"/>
</dbReference>
<protein>
    <submittedName>
        <fullName evidence="13">Regulator of nonsense transcripts 1</fullName>
    </submittedName>
</protein>
<evidence type="ECO:0000256" key="5">
    <source>
        <dbReference type="ARBA" id="ARBA00022741"/>
    </source>
</evidence>
<dbReference type="Pfam" id="PF09416">
    <property type="entry name" value="UPF1_Zn_bind"/>
    <property type="match status" value="1"/>
</dbReference>
<keyword evidence="4 11" id="KW-0479">Metal-binding</keyword>
<dbReference type="SUPFAM" id="SSF52540">
    <property type="entry name" value="P-loop containing nucleoside triphosphate hydrolases"/>
    <property type="match status" value="1"/>
</dbReference>
<accession>A0ABQ7SD26</accession>
<evidence type="ECO:0000256" key="3">
    <source>
        <dbReference type="ARBA" id="ARBA00022490"/>
    </source>
</evidence>
<dbReference type="InterPro" id="IPR040812">
    <property type="entry name" value="UPF1_1B_dom"/>
</dbReference>
<dbReference type="InterPro" id="IPR027417">
    <property type="entry name" value="P-loop_NTPase"/>
</dbReference>
<comment type="subcellular location">
    <subcellularLocation>
        <location evidence="1">Cytoplasm</location>
    </subcellularLocation>
</comment>
<feature type="non-terminal residue" evidence="13">
    <location>
        <position position="1"/>
    </location>
</feature>
<reference evidence="13 14" key="1">
    <citation type="submission" date="2020-10" db="EMBL/GenBank/DDBJ databases">
        <authorList>
            <person name="Klimov P.B."/>
            <person name="Dyachkov S.M."/>
            <person name="Chetverikov P.E."/>
        </authorList>
    </citation>
    <scope>NUCLEOTIDE SEQUENCE [LARGE SCALE GENOMIC DNA]</scope>
    <source>
        <strain evidence="13">BMOC 18-1129-001#AD2665</strain>
        <tissue evidence="13">Entire mites</tissue>
    </source>
</reference>
<gene>
    <name evidence="13" type="primary">UPF1</name>
    <name evidence="13" type="ORF">GZH46_00145</name>
</gene>
<evidence type="ECO:0000256" key="9">
    <source>
        <dbReference type="ARBA" id="ARBA00022833"/>
    </source>
</evidence>
<keyword evidence="6 11" id="KW-0863">Zinc-finger</keyword>
<dbReference type="InterPro" id="IPR045055">
    <property type="entry name" value="DNA2/NAM7-like"/>
</dbReference>
<dbReference type="Pfam" id="PF13086">
    <property type="entry name" value="AAA_11"/>
    <property type="match status" value="1"/>
</dbReference>
<keyword evidence="9 11" id="KW-0862">Zinc</keyword>
<evidence type="ECO:0000256" key="11">
    <source>
        <dbReference type="PROSITE-ProRule" id="PRU01341"/>
    </source>
</evidence>
<comment type="caution">
    <text evidence="13">The sequence shown here is derived from an EMBL/GenBank/DDBJ whole genome shotgun (WGS) entry which is preliminary data.</text>
</comment>
<dbReference type="PROSITE" id="PS51997">
    <property type="entry name" value="UPF1_CH_RICH"/>
    <property type="match status" value="1"/>
</dbReference>
<feature type="region of interest" description="C3H" evidence="11">
    <location>
        <begin position="164"/>
        <end position="196"/>
    </location>
</feature>
<evidence type="ECO:0000313" key="13">
    <source>
        <dbReference type="EMBL" id="KAG9511281.1"/>
    </source>
</evidence>
<keyword evidence="10" id="KW-0067">ATP-binding</keyword>
<evidence type="ECO:0000256" key="1">
    <source>
        <dbReference type="ARBA" id="ARBA00004496"/>
    </source>
</evidence>
<dbReference type="CDD" id="cd21407">
    <property type="entry name" value="1B_UPF1-like"/>
    <property type="match status" value="1"/>
</dbReference>
<organism evidence="13 14">
    <name type="scientific">Fragariocoptes setiger</name>
    <dbReference type="NCBI Taxonomy" id="1670756"/>
    <lineage>
        <taxon>Eukaryota</taxon>
        <taxon>Metazoa</taxon>
        <taxon>Ecdysozoa</taxon>
        <taxon>Arthropoda</taxon>
        <taxon>Chelicerata</taxon>
        <taxon>Arachnida</taxon>
        <taxon>Acari</taxon>
        <taxon>Acariformes</taxon>
        <taxon>Trombidiformes</taxon>
        <taxon>Prostigmata</taxon>
        <taxon>Eupodina</taxon>
        <taxon>Eriophyoidea</taxon>
        <taxon>Phytoptidae</taxon>
        <taxon>Fragariocoptes</taxon>
    </lineage>
</organism>
<dbReference type="PANTHER" id="PTHR10887:SF364">
    <property type="entry name" value="REGULATOR OF NONSENSE TRANSCRIPTS 1"/>
    <property type="match status" value="1"/>
</dbReference>
<dbReference type="Pfam" id="PF13087">
    <property type="entry name" value="AAA_12"/>
    <property type="match status" value="1"/>
</dbReference>
<keyword evidence="7" id="KW-0378">Hydrolase</keyword>
<keyword evidence="8" id="KW-0347">Helicase</keyword>
<feature type="region of interest" description="C4" evidence="11">
    <location>
        <begin position="224"/>
        <end position="254"/>
    </location>
</feature>
<dbReference type="PANTHER" id="PTHR10887">
    <property type="entry name" value="DNA2/NAM7 HELICASE FAMILY"/>
    <property type="match status" value="1"/>
</dbReference>
<proteinExistence type="inferred from homology"/>
<evidence type="ECO:0000256" key="2">
    <source>
        <dbReference type="ARBA" id="ARBA00007913"/>
    </source>
</evidence>
<evidence type="ECO:0000256" key="8">
    <source>
        <dbReference type="ARBA" id="ARBA00022806"/>
    </source>
</evidence>
<name>A0ABQ7SD26_9ACAR</name>
<feature type="domain" description="Upf1" evidence="12">
    <location>
        <begin position="156"/>
        <end position="316"/>
    </location>
</feature>
<dbReference type="InterPro" id="IPR018999">
    <property type="entry name" value="UPF1_CH/ZBD"/>
</dbReference>
<dbReference type="CDD" id="cd18808">
    <property type="entry name" value="SF1_C_Upf1"/>
    <property type="match status" value="1"/>
</dbReference>
<evidence type="ECO:0000256" key="6">
    <source>
        <dbReference type="ARBA" id="ARBA00022771"/>
    </source>
</evidence>
<evidence type="ECO:0000256" key="4">
    <source>
        <dbReference type="ARBA" id="ARBA00022723"/>
    </source>
</evidence>
<dbReference type="Proteomes" id="UP000825002">
    <property type="component" value="Unassembled WGS sequence"/>
</dbReference>
<keyword evidence="5" id="KW-0547">Nucleotide-binding</keyword>
<dbReference type="CDD" id="cd18039">
    <property type="entry name" value="DEXXQc_UPF1"/>
    <property type="match status" value="1"/>
</dbReference>
<dbReference type="Gene3D" id="6.10.140.1240">
    <property type="match status" value="1"/>
</dbReference>
<evidence type="ECO:0000256" key="10">
    <source>
        <dbReference type="ARBA" id="ARBA00022840"/>
    </source>
</evidence>